<evidence type="ECO:0000256" key="2">
    <source>
        <dbReference type="SAM" id="Phobius"/>
    </source>
</evidence>
<accession>A0A1F8DZY4</accession>
<dbReference type="EMBL" id="MGIS01000002">
    <property type="protein sequence ID" value="OGM94113.1"/>
    <property type="molecule type" value="Genomic_DNA"/>
</dbReference>
<organism evidence="3 4">
    <name type="scientific">Candidatus Wolfebacteria bacterium RIFCSPLOWO2_01_FULL_47_17b</name>
    <dbReference type="NCBI Taxonomy" id="1802558"/>
    <lineage>
        <taxon>Bacteria</taxon>
        <taxon>Candidatus Wolfeibacteriota</taxon>
    </lineage>
</organism>
<sequence length="170" mass="17824">MASQALIVAIILTISFILASILSLNSGELASEISQLIGGVVPSQTSQTQQQPQTIDDVIKLLEDELNSATSQVNASQLQDTIAKQTTTTTFASATQPKLPTSTPITTSTESATQISAQSQTNQASTETMTTTQTQQPRVDFSSLSPTQIVAIFVGGLVATIIILTAATRI</sequence>
<name>A0A1F8DZY4_9BACT</name>
<comment type="caution">
    <text evidence="3">The sequence shown here is derived from an EMBL/GenBank/DDBJ whole genome shotgun (WGS) entry which is preliminary data.</text>
</comment>
<reference evidence="3 4" key="1">
    <citation type="journal article" date="2016" name="Nat. Commun.">
        <title>Thousands of microbial genomes shed light on interconnected biogeochemical processes in an aquifer system.</title>
        <authorList>
            <person name="Anantharaman K."/>
            <person name="Brown C.T."/>
            <person name="Hug L.A."/>
            <person name="Sharon I."/>
            <person name="Castelle C.J."/>
            <person name="Probst A.J."/>
            <person name="Thomas B.C."/>
            <person name="Singh A."/>
            <person name="Wilkins M.J."/>
            <person name="Karaoz U."/>
            <person name="Brodie E.L."/>
            <person name="Williams K.H."/>
            <person name="Hubbard S.S."/>
            <person name="Banfield J.F."/>
        </authorList>
    </citation>
    <scope>NUCLEOTIDE SEQUENCE [LARGE SCALE GENOMIC DNA]</scope>
</reference>
<proteinExistence type="predicted"/>
<feature type="compositionally biased region" description="Low complexity" evidence="1">
    <location>
        <begin position="120"/>
        <end position="136"/>
    </location>
</feature>
<protein>
    <submittedName>
        <fullName evidence="3">Uncharacterized protein</fullName>
    </submittedName>
</protein>
<keyword evidence="2" id="KW-1133">Transmembrane helix</keyword>
<evidence type="ECO:0000313" key="4">
    <source>
        <dbReference type="Proteomes" id="UP000177011"/>
    </source>
</evidence>
<dbReference type="AlphaFoldDB" id="A0A1F8DZY4"/>
<keyword evidence="2" id="KW-0812">Transmembrane</keyword>
<evidence type="ECO:0000313" key="3">
    <source>
        <dbReference type="EMBL" id="OGM94113.1"/>
    </source>
</evidence>
<feature type="region of interest" description="Disordered" evidence="1">
    <location>
        <begin position="89"/>
        <end position="139"/>
    </location>
</feature>
<evidence type="ECO:0000256" key="1">
    <source>
        <dbReference type="SAM" id="MobiDB-lite"/>
    </source>
</evidence>
<gene>
    <name evidence="3" type="ORF">A2935_03745</name>
</gene>
<feature type="transmembrane region" description="Helical" evidence="2">
    <location>
        <begin position="149"/>
        <end position="167"/>
    </location>
</feature>
<feature type="compositionally biased region" description="Low complexity" evidence="1">
    <location>
        <begin position="89"/>
        <end position="113"/>
    </location>
</feature>
<keyword evidence="2" id="KW-0472">Membrane</keyword>
<dbReference type="Proteomes" id="UP000177011">
    <property type="component" value="Unassembled WGS sequence"/>
</dbReference>